<dbReference type="PANTHER" id="PTHR40590">
    <property type="entry name" value="CYTOPLASMIC PROTEIN-RELATED"/>
    <property type="match status" value="1"/>
</dbReference>
<keyword evidence="1" id="KW-0732">Signal</keyword>
<reference evidence="3" key="1">
    <citation type="submission" date="2018-03" db="EMBL/GenBank/DDBJ databases">
        <authorList>
            <person name="Rodrigo-Torres L."/>
            <person name="Arahal R. D."/>
            <person name="Lucena T."/>
        </authorList>
    </citation>
    <scope>NUCLEOTIDE SEQUENCE [LARGE SCALE GENOMIC DNA]</scope>
    <source>
        <strain evidence="3">CECT 8871</strain>
    </source>
</reference>
<accession>A0A2R8AP17</accession>
<evidence type="ECO:0000313" key="3">
    <source>
        <dbReference type="Proteomes" id="UP000244904"/>
    </source>
</evidence>
<keyword evidence="3" id="KW-1185">Reference proteome</keyword>
<evidence type="ECO:0000313" key="2">
    <source>
        <dbReference type="EMBL" id="SPF77609.1"/>
    </source>
</evidence>
<sequence>MQCILRILAWTCIAFWGVASSAQSDCHGEDLRAGLSDVDRAGLRRHLGVQPYAHGNHWLATRGDTALNIIGTLHIRDSRLQAPFARIAPLVEQADLVLLEMTRQEKAEMEIALSTNPTLLVLEGKGLPDLLSEAQWGVLSDAVAQRGVPSFLAARFQPWYLTMLLSFPPCLDMQAVEDGGLDAQILQQAETSDVPTLALEPFDTVFRAFGTMPIETQVELLMASVTDAQDSADQLATLTASYFDQAHQEGWAVAQLLAQRQSTLAPARLDEVYDLLSDLLLTQRNTAWLPRILEAAEGKTAVVAVGAAHLGGRNGVLQLLADQGFTLTRQPF</sequence>
<protein>
    <recommendedName>
        <fullName evidence="4">TraB/GumN family protein</fullName>
    </recommendedName>
</protein>
<dbReference type="InterPro" id="IPR002816">
    <property type="entry name" value="TraB/PrgY/GumN_fam"/>
</dbReference>
<feature type="chain" id="PRO_5015344942" description="TraB/GumN family protein" evidence="1">
    <location>
        <begin position="25"/>
        <end position="332"/>
    </location>
</feature>
<dbReference type="CDD" id="cd14789">
    <property type="entry name" value="Tiki"/>
    <property type="match status" value="1"/>
</dbReference>
<feature type="signal peptide" evidence="1">
    <location>
        <begin position="1"/>
        <end position="24"/>
    </location>
</feature>
<gene>
    <name evidence="2" type="ORF">PRI8871_00193</name>
</gene>
<dbReference type="Pfam" id="PF01963">
    <property type="entry name" value="TraB_PrgY_gumN"/>
    <property type="match status" value="1"/>
</dbReference>
<evidence type="ECO:0008006" key="4">
    <source>
        <dbReference type="Google" id="ProtNLM"/>
    </source>
</evidence>
<dbReference type="AlphaFoldDB" id="A0A2R8AP17"/>
<dbReference type="Proteomes" id="UP000244904">
    <property type="component" value="Unassembled WGS sequence"/>
</dbReference>
<dbReference type="PANTHER" id="PTHR40590:SF1">
    <property type="entry name" value="CYTOPLASMIC PROTEIN"/>
    <property type="match status" value="1"/>
</dbReference>
<dbReference type="EMBL" id="OMOJ01000001">
    <property type="protein sequence ID" value="SPF77609.1"/>
    <property type="molecule type" value="Genomic_DNA"/>
</dbReference>
<organism evidence="2 3">
    <name type="scientific">Pseudoprimorskyibacter insulae</name>
    <dbReference type="NCBI Taxonomy" id="1695997"/>
    <lineage>
        <taxon>Bacteria</taxon>
        <taxon>Pseudomonadati</taxon>
        <taxon>Pseudomonadota</taxon>
        <taxon>Alphaproteobacteria</taxon>
        <taxon>Rhodobacterales</taxon>
        <taxon>Paracoccaceae</taxon>
        <taxon>Pseudoprimorskyibacter</taxon>
    </lineage>
</organism>
<evidence type="ECO:0000256" key="1">
    <source>
        <dbReference type="SAM" id="SignalP"/>
    </source>
</evidence>
<name>A0A2R8AP17_9RHOB</name>
<proteinExistence type="predicted"/>
<dbReference type="InterPro" id="IPR047111">
    <property type="entry name" value="YbaP-like"/>
</dbReference>